<evidence type="ECO:0000256" key="5">
    <source>
        <dbReference type="ARBA" id="ARBA00022777"/>
    </source>
</evidence>
<dbReference type="Proteomes" id="UP000033035">
    <property type="component" value="Unassembled WGS sequence"/>
</dbReference>
<dbReference type="GO" id="GO:0000155">
    <property type="term" value="F:phosphorelay sensor kinase activity"/>
    <property type="evidence" value="ECO:0007669"/>
    <property type="project" value="InterPro"/>
</dbReference>
<evidence type="ECO:0000313" key="9">
    <source>
        <dbReference type="EMBL" id="KKB55709.1"/>
    </source>
</evidence>
<dbReference type="FunFam" id="1.10.287.130:FF:000001">
    <property type="entry name" value="Two-component sensor histidine kinase"/>
    <property type="match status" value="1"/>
</dbReference>
<dbReference type="Pfam" id="PF02518">
    <property type="entry name" value="HATPase_c"/>
    <property type="match status" value="1"/>
</dbReference>
<dbReference type="EC" id="2.7.13.3" evidence="2"/>
<keyword evidence="5" id="KW-0418">Kinase</keyword>
<dbReference type="STRING" id="1203610.HMPREF1536_03183"/>
<dbReference type="SUPFAM" id="SSF47384">
    <property type="entry name" value="Homodimeric domain of signal transducing histidine kinase"/>
    <property type="match status" value="1"/>
</dbReference>
<reference evidence="9 10" key="1">
    <citation type="submission" date="2013-04" db="EMBL/GenBank/DDBJ databases">
        <title>The Genome Sequence of Parabacteroides gordonii DSM 23371.</title>
        <authorList>
            <consortium name="The Broad Institute Genomics Platform"/>
            <person name="Earl A."/>
            <person name="Ward D."/>
            <person name="Feldgarden M."/>
            <person name="Gevers D."/>
            <person name="Martens E."/>
            <person name="Sakamoto M."/>
            <person name="Benno Y."/>
            <person name="Suzuki N."/>
            <person name="Matsunaga N."/>
            <person name="Koshihara K."/>
            <person name="Seki M."/>
            <person name="Komiya H."/>
            <person name="Walker B."/>
            <person name="Young S."/>
            <person name="Zeng Q."/>
            <person name="Gargeya S."/>
            <person name="Fitzgerald M."/>
            <person name="Haas B."/>
            <person name="Abouelleil A."/>
            <person name="Allen A.W."/>
            <person name="Alvarado L."/>
            <person name="Arachchi H.M."/>
            <person name="Berlin A.M."/>
            <person name="Chapman S.B."/>
            <person name="Gainer-Dewar J."/>
            <person name="Goldberg J."/>
            <person name="Griggs A."/>
            <person name="Gujja S."/>
            <person name="Hansen M."/>
            <person name="Howarth C."/>
            <person name="Imamovic A."/>
            <person name="Ireland A."/>
            <person name="Larimer J."/>
            <person name="McCowan C."/>
            <person name="Murphy C."/>
            <person name="Pearson M."/>
            <person name="Poon T.W."/>
            <person name="Priest M."/>
            <person name="Roberts A."/>
            <person name="Saif S."/>
            <person name="Shea T."/>
            <person name="Sisk P."/>
            <person name="Sykes S."/>
            <person name="Wortman J."/>
            <person name="Nusbaum C."/>
            <person name="Birren B."/>
        </authorList>
    </citation>
    <scope>NUCLEOTIDE SEQUENCE [LARGE SCALE GENOMIC DNA]</scope>
    <source>
        <strain evidence="9 10">MS-1</strain>
    </source>
</reference>
<dbReference type="InterPro" id="IPR050736">
    <property type="entry name" value="Sensor_HK_Regulatory"/>
</dbReference>
<dbReference type="InterPro" id="IPR011990">
    <property type="entry name" value="TPR-like_helical_dom_sf"/>
</dbReference>
<keyword evidence="3" id="KW-0597">Phosphoprotein</keyword>
<organism evidence="9 10">
    <name type="scientific">Parabacteroides gordonii MS-1 = DSM 23371</name>
    <dbReference type="NCBI Taxonomy" id="1203610"/>
    <lineage>
        <taxon>Bacteria</taxon>
        <taxon>Pseudomonadati</taxon>
        <taxon>Bacteroidota</taxon>
        <taxon>Bacteroidia</taxon>
        <taxon>Bacteroidales</taxon>
        <taxon>Tannerellaceae</taxon>
        <taxon>Parabacteroides</taxon>
    </lineage>
</organism>
<evidence type="ECO:0000256" key="2">
    <source>
        <dbReference type="ARBA" id="ARBA00012438"/>
    </source>
</evidence>
<dbReference type="CDD" id="cd00082">
    <property type="entry name" value="HisKA"/>
    <property type="match status" value="1"/>
</dbReference>
<dbReference type="SMART" id="SM00388">
    <property type="entry name" value="HisKA"/>
    <property type="match status" value="1"/>
</dbReference>
<comment type="catalytic activity">
    <reaction evidence="1">
        <text>ATP + protein L-histidine = ADP + protein N-phospho-L-histidine.</text>
        <dbReference type="EC" id="2.7.13.3"/>
    </reaction>
</comment>
<dbReference type="PRINTS" id="PR00344">
    <property type="entry name" value="BCTRLSENSOR"/>
</dbReference>
<gene>
    <name evidence="9" type="ORF">HMPREF1536_03183</name>
</gene>
<evidence type="ECO:0000256" key="1">
    <source>
        <dbReference type="ARBA" id="ARBA00000085"/>
    </source>
</evidence>
<evidence type="ECO:0000256" key="3">
    <source>
        <dbReference type="ARBA" id="ARBA00022553"/>
    </source>
</evidence>
<dbReference type="RefSeq" id="WP_028726168.1">
    <property type="nucleotide sequence ID" value="NZ_AUAE01000008.1"/>
</dbReference>
<dbReference type="PANTHER" id="PTHR43711">
    <property type="entry name" value="TWO-COMPONENT HISTIDINE KINASE"/>
    <property type="match status" value="1"/>
</dbReference>
<dbReference type="SUPFAM" id="SSF55874">
    <property type="entry name" value="ATPase domain of HSP90 chaperone/DNA topoisomerase II/histidine kinase"/>
    <property type="match status" value="1"/>
</dbReference>
<dbReference type="PROSITE" id="PS50109">
    <property type="entry name" value="HIS_KIN"/>
    <property type="match status" value="1"/>
</dbReference>
<dbReference type="InterPro" id="IPR036097">
    <property type="entry name" value="HisK_dim/P_sf"/>
</dbReference>
<keyword evidence="4" id="KW-0808">Transferase</keyword>
<name>A0A0F5JD71_9BACT</name>
<dbReference type="InterPro" id="IPR036890">
    <property type="entry name" value="HATPase_C_sf"/>
</dbReference>
<dbReference type="Pfam" id="PF00512">
    <property type="entry name" value="HisKA"/>
    <property type="match status" value="1"/>
</dbReference>
<protein>
    <recommendedName>
        <fullName evidence="2">histidine kinase</fullName>
        <ecNumber evidence="2">2.7.13.3</ecNumber>
    </recommendedName>
</protein>
<dbReference type="EMBL" id="AQHW01000015">
    <property type="protein sequence ID" value="KKB55709.1"/>
    <property type="molecule type" value="Genomic_DNA"/>
</dbReference>
<keyword evidence="6" id="KW-0902">Two-component regulatory system</keyword>
<dbReference type="InterPro" id="IPR005467">
    <property type="entry name" value="His_kinase_dom"/>
</dbReference>
<keyword evidence="10" id="KW-1185">Reference proteome</keyword>
<feature type="transmembrane region" description="Helical" evidence="7">
    <location>
        <begin position="417"/>
        <end position="439"/>
    </location>
</feature>
<dbReference type="Gene3D" id="1.10.287.130">
    <property type="match status" value="1"/>
</dbReference>
<dbReference type="InterPro" id="IPR004358">
    <property type="entry name" value="Sig_transdc_His_kin-like_C"/>
</dbReference>
<evidence type="ECO:0000256" key="4">
    <source>
        <dbReference type="ARBA" id="ARBA00022679"/>
    </source>
</evidence>
<dbReference type="PATRIC" id="fig|1203610.3.peg.3248"/>
<comment type="caution">
    <text evidence="9">The sequence shown here is derived from an EMBL/GenBank/DDBJ whole genome shotgun (WGS) entry which is preliminary data.</text>
</comment>
<keyword evidence="7" id="KW-0812">Transmembrane</keyword>
<evidence type="ECO:0000256" key="7">
    <source>
        <dbReference type="SAM" id="Phobius"/>
    </source>
</evidence>
<dbReference type="PANTHER" id="PTHR43711:SF26">
    <property type="entry name" value="SENSOR HISTIDINE KINASE RCSC"/>
    <property type="match status" value="1"/>
</dbReference>
<evidence type="ECO:0000259" key="8">
    <source>
        <dbReference type="PROSITE" id="PS50109"/>
    </source>
</evidence>
<proteinExistence type="predicted"/>
<evidence type="ECO:0000256" key="6">
    <source>
        <dbReference type="ARBA" id="ARBA00023012"/>
    </source>
</evidence>
<sequence>MRNKCIYYRGIFIVFCLFLWGTKAYCSGVIVDENQKKLDQDSLLSVLRKATDVNVKLQSLYKLTRLTRETPAEVSYQKQLVQLAGDVDSMKYYYEALSSLGRYYCNRNKKDSLFYWGGILDSVTKVRKDTPDELFDFLNYYCRYYLINGEYELAMNEAVRLQILSDETGVLRGAISSNEYLGMIYLVIGRDKDATTAFEKGLSLIRESGDDPTYEIQIISYLVISYLRLNELDKTRTVLERYECLLRDMKVQPPAQWSNYPFARMFCILYSNYINLYVAEQNREEAYKAVQKASSYVNEKNKDEIYLISIYNLALARYYLFVKDYPEALRQIDKTLTAEYSPDVLKVKIDILKAAGKKEEALALHSELLALVEQTNVTAFTRQLNQLRTLHDLNDKKMQEQSMLYQKKQLAQKQTQLTITLIFFGVLLVLFSFLLRYVYHVRKLKNDLQKERGVLIDTTDKLRVAKEQAEESNRLKTAFVANISHEIRTPLNAIVGFSGLLEDADGEERKEFIRIINNNSDLLLNLVNDVIDLSRLESGAYNLTLKDCNVYECCRNAEKSVQPKVQPGVKLTLTCSDKDYVVKTDPLRLQQLLLNLLANAAKFTEQGEINLDYRVDREKKQVVFSVTDTGCGIPLEKQESIFNRFVKVDEFKQGAGLGLPICRTIADLIGGTLTVDPTYTGGARFIFVHPFGE</sequence>
<dbReference type="InterPro" id="IPR003594">
    <property type="entry name" value="HATPase_dom"/>
</dbReference>
<dbReference type="AlphaFoldDB" id="A0A0F5JD71"/>
<dbReference type="SMART" id="SM00387">
    <property type="entry name" value="HATPase_c"/>
    <property type="match status" value="1"/>
</dbReference>
<dbReference type="SUPFAM" id="SSF48452">
    <property type="entry name" value="TPR-like"/>
    <property type="match status" value="1"/>
</dbReference>
<dbReference type="Gene3D" id="3.30.565.10">
    <property type="entry name" value="Histidine kinase-like ATPase, C-terminal domain"/>
    <property type="match status" value="1"/>
</dbReference>
<dbReference type="InterPro" id="IPR003661">
    <property type="entry name" value="HisK_dim/P_dom"/>
</dbReference>
<dbReference type="HOGENOM" id="CLU_023350_0_0_10"/>
<dbReference type="Gene3D" id="1.25.40.10">
    <property type="entry name" value="Tetratricopeptide repeat domain"/>
    <property type="match status" value="1"/>
</dbReference>
<feature type="domain" description="Histidine kinase" evidence="8">
    <location>
        <begin position="482"/>
        <end position="693"/>
    </location>
</feature>
<accession>A0A0F5JD71</accession>
<evidence type="ECO:0000313" key="10">
    <source>
        <dbReference type="Proteomes" id="UP000033035"/>
    </source>
</evidence>
<keyword evidence="7" id="KW-1133">Transmembrane helix</keyword>
<keyword evidence="7" id="KW-0472">Membrane</keyword>